<keyword evidence="2" id="KW-1185">Reference proteome</keyword>
<evidence type="ECO:0000313" key="1">
    <source>
        <dbReference type="EMBL" id="ESK40500.1"/>
    </source>
</evidence>
<protein>
    <submittedName>
        <fullName evidence="1">Uncharacterized protein</fullName>
    </submittedName>
</protein>
<organism evidence="1 2">
    <name type="scientific">Acinetobacter nectaris CIP 110549</name>
    <dbReference type="NCBI Taxonomy" id="1392540"/>
    <lineage>
        <taxon>Bacteria</taxon>
        <taxon>Pseudomonadati</taxon>
        <taxon>Pseudomonadota</taxon>
        <taxon>Gammaproteobacteria</taxon>
        <taxon>Moraxellales</taxon>
        <taxon>Moraxellaceae</taxon>
        <taxon>Acinetobacter</taxon>
    </lineage>
</organism>
<dbReference type="HOGENOM" id="CLU_3394681_0_0_6"/>
<gene>
    <name evidence="1" type="ORF">P256_00953</name>
</gene>
<dbReference type="AlphaFoldDB" id="V2TXG7"/>
<accession>V2TXG7</accession>
<dbReference type="EMBL" id="AYER01000003">
    <property type="protein sequence ID" value="ESK40500.1"/>
    <property type="molecule type" value="Genomic_DNA"/>
</dbReference>
<evidence type="ECO:0000313" key="2">
    <source>
        <dbReference type="Proteomes" id="UP000023785"/>
    </source>
</evidence>
<dbReference type="Proteomes" id="UP000023785">
    <property type="component" value="Unassembled WGS sequence"/>
</dbReference>
<comment type="caution">
    <text evidence="1">The sequence shown here is derived from an EMBL/GenBank/DDBJ whole genome shotgun (WGS) entry which is preliminary data.</text>
</comment>
<sequence length="31" mass="3462">MPIKIKAIVQSMSTSSHIPKSNKNYITKTTN</sequence>
<reference evidence="1 2" key="1">
    <citation type="submission" date="2013-10" db="EMBL/GenBank/DDBJ databases">
        <title>The Genome Sequence of Acinetobacter nectaris CIP 110549.</title>
        <authorList>
            <consortium name="The Broad Institute Genomics Platform"/>
            <consortium name="The Broad Institute Genome Sequencing Center for Infectious Disease"/>
            <person name="Cerqueira G."/>
            <person name="Feldgarden M."/>
            <person name="Courvalin P."/>
            <person name="Grillot-Courvalin C."/>
            <person name="Clermont D."/>
            <person name="Rocha E."/>
            <person name="Yoon E.-J."/>
            <person name="Nemec A."/>
            <person name="Young S.K."/>
            <person name="Zeng Q."/>
            <person name="Gargeya S."/>
            <person name="Fitzgerald M."/>
            <person name="Abouelleil A."/>
            <person name="Alvarado L."/>
            <person name="Berlin A.M."/>
            <person name="Chapman S.B."/>
            <person name="Gainer-Dewar J."/>
            <person name="Goldberg J."/>
            <person name="Gnerre S."/>
            <person name="Griggs A."/>
            <person name="Gujja S."/>
            <person name="Hansen M."/>
            <person name="Howarth C."/>
            <person name="Imamovic A."/>
            <person name="Ireland A."/>
            <person name="Larimer J."/>
            <person name="McCowan C."/>
            <person name="Murphy C."/>
            <person name="Pearson M."/>
            <person name="Poon T.W."/>
            <person name="Priest M."/>
            <person name="Roberts A."/>
            <person name="Saif S."/>
            <person name="Shea T."/>
            <person name="Sykes S."/>
            <person name="Wortman J."/>
            <person name="Nusbaum C."/>
            <person name="Birren B."/>
        </authorList>
    </citation>
    <scope>NUCLEOTIDE SEQUENCE [LARGE SCALE GENOMIC DNA]</scope>
    <source>
        <strain evidence="1 2">CIP 110549</strain>
    </source>
</reference>
<proteinExistence type="predicted"/>
<name>V2TXG7_9GAMM</name>
<dbReference type="STRING" id="1392540.P256_00953"/>